<dbReference type="PROSITE" id="PS50868">
    <property type="entry name" value="POST_SET"/>
    <property type="match status" value="1"/>
</dbReference>
<keyword evidence="3" id="KW-0158">Chromosome</keyword>
<name>A0A8T1T500_CHESE</name>
<evidence type="ECO:0000256" key="6">
    <source>
        <dbReference type="ARBA" id="ARBA00022691"/>
    </source>
</evidence>
<dbReference type="Gene3D" id="2.170.270.10">
    <property type="entry name" value="SET domain"/>
    <property type="match status" value="1"/>
</dbReference>
<evidence type="ECO:0000256" key="9">
    <source>
        <dbReference type="ARBA" id="ARBA00022833"/>
    </source>
</evidence>
<dbReference type="GO" id="GO:0005634">
    <property type="term" value="C:nucleus"/>
    <property type="evidence" value="ECO:0007669"/>
    <property type="project" value="UniProtKB-SubCell"/>
</dbReference>
<gene>
    <name evidence="16" type="ORF">G0U57_013920</name>
</gene>
<evidence type="ECO:0000259" key="15">
    <source>
        <dbReference type="PROSITE" id="PS51215"/>
    </source>
</evidence>
<keyword evidence="11" id="KW-0539">Nucleus</keyword>
<dbReference type="InterPro" id="IPR041306">
    <property type="entry name" value="C5HCH"/>
</dbReference>
<evidence type="ECO:0000256" key="12">
    <source>
        <dbReference type="SAM" id="MobiDB-lite"/>
    </source>
</evidence>
<dbReference type="Pfam" id="PF00856">
    <property type="entry name" value="SET"/>
    <property type="match status" value="1"/>
</dbReference>
<dbReference type="GO" id="GO:0016279">
    <property type="term" value="F:protein-lysine N-methyltransferase activity"/>
    <property type="evidence" value="ECO:0007669"/>
    <property type="project" value="UniProtKB-ARBA"/>
</dbReference>
<dbReference type="OrthoDB" id="422362at2759"/>
<accession>A0A8T1T500</accession>
<dbReference type="InterPro" id="IPR011011">
    <property type="entry name" value="Znf_FYVE_PHD"/>
</dbReference>
<dbReference type="SUPFAM" id="SSF57903">
    <property type="entry name" value="FYVE/PHD zinc finger"/>
    <property type="match status" value="1"/>
</dbReference>
<dbReference type="InterPro" id="IPR013083">
    <property type="entry name" value="Znf_RING/FYVE/PHD"/>
</dbReference>
<keyword evidence="4" id="KW-0489">Methyltransferase</keyword>
<dbReference type="GO" id="GO:0005694">
    <property type="term" value="C:chromosome"/>
    <property type="evidence" value="ECO:0007669"/>
    <property type="project" value="UniProtKB-SubCell"/>
</dbReference>
<comment type="subcellular location">
    <subcellularLocation>
        <location evidence="2">Chromosome</location>
    </subcellularLocation>
    <subcellularLocation>
        <location evidence="1">Nucleus</location>
    </subcellularLocation>
</comment>
<keyword evidence="7" id="KW-0479">Metal-binding</keyword>
<dbReference type="EMBL" id="JAHGAV010000039">
    <property type="protein sequence ID" value="KAG6935893.1"/>
    <property type="molecule type" value="Genomic_DNA"/>
</dbReference>
<evidence type="ECO:0000256" key="10">
    <source>
        <dbReference type="ARBA" id="ARBA00022853"/>
    </source>
</evidence>
<dbReference type="SUPFAM" id="SSF82199">
    <property type="entry name" value="SET domain"/>
    <property type="match status" value="1"/>
</dbReference>
<proteinExistence type="predicted"/>
<evidence type="ECO:0000256" key="4">
    <source>
        <dbReference type="ARBA" id="ARBA00022603"/>
    </source>
</evidence>
<organism evidence="16 17">
    <name type="scientific">Chelydra serpentina</name>
    <name type="common">Snapping turtle</name>
    <name type="synonym">Testudo serpentina</name>
    <dbReference type="NCBI Taxonomy" id="8475"/>
    <lineage>
        <taxon>Eukaryota</taxon>
        <taxon>Metazoa</taxon>
        <taxon>Chordata</taxon>
        <taxon>Craniata</taxon>
        <taxon>Vertebrata</taxon>
        <taxon>Euteleostomi</taxon>
        <taxon>Archelosauria</taxon>
        <taxon>Testudinata</taxon>
        <taxon>Testudines</taxon>
        <taxon>Cryptodira</taxon>
        <taxon>Durocryptodira</taxon>
        <taxon>Americhelydia</taxon>
        <taxon>Chelydroidea</taxon>
        <taxon>Chelydridae</taxon>
        <taxon>Chelydra</taxon>
    </lineage>
</organism>
<feature type="compositionally biased region" description="Basic residues" evidence="12">
    <location>
        <begin position="352"/>
        <end position="363"/>
    </location>
</feature>
<dbReference type="Proteomes" id="UP000765507">
    <property type="component" value="Unassembled WGS sequence"/>
</dbReference>
<dbReference type="GO" id="GO:0008270">
    <property type="term" value="F:zinc ion binding"/>
    <property type="evidence" value="ECO:0007669"/>
    <property type="project" value="UniProtKB-KW"/>
</dbReference>
<dbReference type="InterPro" id="IPR046341">
    <property type="entry name" value="SET_dom_sf"/>
</dbReference>
<dbReference type="SMART" id="SM00249">
    <property type="entry name" value="PHD"/>
    <property type="match status" value="1"/>
</dbReference>
<keyword evidence="8" id="KW-0863">Zinc-finger</keyword>
<dbReference type="FunFam" id="3.30.40.10:FF:000025">
    <property type="entry name" value="Histone-lysine N-methyltransferase"/>
    <property type="match status" value="1"/>
</dbReference>
<feature type="region of interest" description="Disordered" evidence="12">
    <location>
        <begin position="212"/>
        <end position="238"/>
    </location>
</feature>
<reference evidence="16 17" key="1">
    <citation type="journal article" date="2020" name="G3 (Bethesda)">
        <title>Draft Genome of the Common Snapping Turtle, Chelydra serpentina, a Model for Phenotypic Plasticity in Reptiles.</title>
        <authorList>
            <person name="Das D."/>
            <person name="Singh S.K."/>
            <person name="Bierstedt J."/>
            <person name="Erickson A."/>
            <person name="Galli G.L.J."/>
            <person name="Crossley D.A. 2nd"/>
            <person name="Rhen T."/>
        </authorList>
    </citation>
    <scope>NUCLEOTIDE SEQUENCE [LARGE SCALE GENOMIC DNA]</scope>
    <source>
        <strain evidence="16">KW</strain>
    </source>
</reference>
<feature type="non-terminal residue" evidence="16">
    <location>
        <position position="370"/>
    </location>
</feature>
<feature type="domain" description="AWS" evidence="15">
    <location>
        <begin position="17"/>
        <end position="67"/>
    </location>
</feature>
<dbReference type="InterPro" id="IPR003616">
    <property type="entry name" value="Post-SET_dom"/>
</dbReference>
<dbReference type="GO" id="GO:0032259">
    <property type="term" value="P:methylation"/>
    <property type="evidence" value="ECO:0007669"/>
    <property type="project" value="UniProtKB-KW"/>
</dbReference>
<evidence type="ECO:0000256" key="7">
    <source>
        <dbReference type="ARBA" id="ARBA00022723"/>
    </source>
</evidence>
<evidence type="ECO:0000256" key="1">
    <source>
        <dbReference type="ARBA" id="ARBA00004123"/>
    </source>
</evidence>
<dbReference type="InterPro" id="IPR050777">
    <property type="entry name" value="SET2_Histone-Lys_MeTrsfase"/>
</dbReference>
<keyword evidence="17" id="KW-1185">Reference proteome</keyword>
<evidence type="ECO:0000256" key="3">
    <source>
        <dbReference type="ARBA" id="ARBA00022454"/>
    </source>
</evidence>
<evidence type="ECO:0000256" key="2">
    <source>
        <dbReference type="ARBA" id="ARBA00004286"/>
    </source>
</evidence>
<dbReference type="GO" id="GO:0140938">
    <property type="term" value="F:histone H3 methyltransferase activity"/>
    <property type="evidence" value="ECO:0007669"/>
    <property type="project" value="UniProtKB-ARBA"/>
</dbReference>
<dbReference type="InterPro" id="IPR001965">
    <property type="entry name" value="Znf_PHD"/>
</dbReference>
<feature type="domain" description="SET" evidence="13">
    <location>
        <begin position="69"/>
        <end position="186"/>
    </location>
</feature>
<dbReference type="PANTHER" id="PTHR22884">
    <property type="entry name" value="SET DOMAIN PROTEINS"/>
    <property type="match status" value="1"/>
</dbReference>
<dbReference type="SMART" id="SM00508">
    <property type="entry name" value="PostSET"/>
    <property type="match status" value="1"/>
</dbReference>
<dbReference type="InterPro" id="IPR006560">
    <property type="entry name" value="AWS_dom"/>
</dbReference>
<keyword evidence="9" id="KW-0862">Zinc</keyword>
<comment type="caution">
    <text evidence="16">The sequence shown here is derived from an EMBL/GenBank/DDBJ whole genome shotgun (WGS) entry which is preliminary data.</text>
</comment>
<evidence type="ECO:0000256" key="8">
    <source>
        <dbReference type="ARBA" id="ARBA00022771"/>
    </source>
</evidence>
<feature type="compositionally biased region" description="Basic residues" evidence="12">
    <location>
        <begin position="225"/>
        <end position="236"/>
    </location>
</feature>
<protein>
    <submittedName>
        <fullName evidence="16">Wolf-Hirschhorn syndrome candidate 1</fullName>
    </submittedName>
</protein>
<evidence type="ECO:0000256" key="11">
    <source>
        <dbReference type="ARBA" id="ARBA00023242"/>
    </source>
</evidence>
<feature type="region of interest" description="Disordered" evidence="12">
    <location>
        <begin position="341"/>
        <end position="363"/>
    </location>
</feature>
<keyword evidence="10" id="KW-0156">Chromatin regulator</keyword>
<dbReference type="SMART" id="SM00570">
    <property type="entry name" value="AWS"/>
    <property type="match status" value="1"/>
</dbReference>
<evidence type="ECO:0000259" key="13">
    <source>
        <dbReference type="PROSITE" id="PS50280"/>
    </source>
</evidence>
<feature type="domain" description="Post-SET" evidence="14">
    <location>
        <begin position="193"/>
        <end position="209"/>
    </location>
</feature>
<evidence type="ECO:0000313" key="17">
    <source>
        <dbReference type="Proteomes" id="UP000765507"/>
    </source>
</evidence>
<dbReference type="FunFam" id="2.170.270.10:FF:000002">
    <property type="entry name" value="Histone-lysine N-methyltransferase"/>
    <property type="match status" value="1"/>
</dbReference>
<dbReference type="InterPro" id="IPR001214">
    <property type="entry name" value="SET_dom"/>
</dbReference>
<keyword evidence="5" id="KW-0808">Transferase</keyword>
<evidence type="ECO:0000259" key="14">
    <source>
        <dbReference type="PROSITE" id="PS50868"/>
    </source>
</evidence>
<dbReference type="SMART" id="SM00317">
    <property type="entry name" value="SET"/>
    <property type="match status" value="1"/>
</dbReference>
<sequence>KVNKPCGKVQIYTADIFEIPKCNCKPSDENPCGFDSECLNRMLMYECHPQVCPAGERCQNQCFTKRHYPETKIIKTDGKGWGLVAKRDIKKGEFVNEYVGELIDEEECRARIKYAHENDITHFYMLTIDKDRIIDAGPKGNYSRFMNHSCQPNCETLKWTVNGDTRVGLFAVCDIPAGTELTFNYNLDCLGNEKTVCKCGAPNCSGFLGDRPKNSSTNSSEEKGKKTKKRSRRRKTKSEGKKESEDDCFRCGDGGQLVLCDRKSCTKAYHLSCLDLVKRPFGKWECPWHHCDVCGKPSVSFCHICPNSFCKEHEDGTVLNSTLDGQLCCSEHVLGVDSVENQKTEKPPQKLTKLKPKRKRRNRWMRAECK</sequence>
<dbReference type="Pfam" id="PF17982">
    <property type="entry name" value="C5HCH"/>
    <property type="match status" value="1"/>
</dbReference>
<dbReference type="AlphaFoldDB" id="A0A8T1T500"/>
<dbReference type="PROSITE" id="PS50280">
    <property type="entry name" value="SET"/>
    <property type="match status" value="1"/>
</dbReference>
<dbReference type="PROSITE" id="PS51215">
    <property type="entry name" value="AWS"/>
    <property type="match status" value="1"/>
</dbReference>
<evidence type="ECO:0000256" key="5">
    <source>
        <dbReference type="ARBA" id="ARBA00022679"/>
    </source>
</evidence>
<keyword evidence="6" id="KW-0949">S-adenosyl-L-methionine</keyword>
<dbReference type="Gene3D" id="3.30.40.10">
    <property type="entry name" value="Zinc/RING finger domain, C3HC4 (zinc finger)"/>
    <property type="match status" value="1"/>
</dbReference>
<dbReference type="Pfam" id="PF17907">
    <property type="entry name" value="AWS"/>
    <property type="match status" value="1"/>
</dbReference>
<evidence type="ECO:0000313" key="16">
    <source>
        <dbReference type="EMBL" id="KAG6935893.1"/>
    </source>
</evidence>